<evidence type="ECO:0000313" key="2">
    <source>
        <dbReference type="EMBL" id="GBP70404.1"/>
    </source>
</evidence>
<keyword evidence="3" id="KW-1185">Reference proteome</keyword>
<accession>A0A4C1Y653</accession>
<sequence length="124" mass="14330">MTRDSRTITMEPETVDEYREQDGPRPRFRRRVHAVEKLIENGYAFRIGSVAFTGTSGHVSASTCLRSRSTSAAISVQRADRDSEPRVRDDFADFWRVVIADVLIYVLNKMRKHVQIGTQMLKWQ</sequence>
<feature type="region of interest" description="Disordered" evidence="1">
    <location>
        <begin position="1"/>
        <end position="25"/>
    </location>
</feature>
<protein>
    <submittedName>
        <fullName evidence="2">Uncharacterized protein</fullName>
    </submittedName>
</protein>
<dbReference type="EMBL" id="BGZK01001073">
    <property type="protein sequence ID" value="GBP70404.1"/>
    <property type="molecule type" value="Genomic_DNA"/>
</dbReference>
<dbReference type="AlphaFoldDB" id="A0A4C1Y653"/>
<comment type="caution">
    <text evidence="2">The sequence shown here is derived from an EMBL/GenBank/DDBJ whole genome shotgun (WGS) entry which is preliminary data.</text>
</comment>
<proteinExistence type="predicted"/>
<reference evidence="2 3" key="1">
    <citation type="journal article" date="2019" name="Commun. Biol.">
        <title>The bagworm genome reveals a unique fibroin gene that provides high tensile strength.</title>
        <authorList>
            <person name="Kono N."/>
            <person name="Nakamura H."/>
            <person name="Ohtoshi R."/>
            <person name="Tomita M."/>
            <person name="Numata K."/>
            <person name="Arakawa K."/>
        </authorList>
    </citation>
    <scope>NUCLEOTIDE SEQUENCE [LARGE SCALE GENOMIC DNA]</scope>
</reference>
<evidence type="ECO:0000256" key="1">
    <source>
        <dbReference type="SAM" id="MobiDB-lite"/>
    </source>
</evidence>
<organism evidence="2 3">
    <name type="scientific">Eumeta variegata</name>
    <name type="common">Bagworm moth</name>
    <name type="synonym">Eumeta japonica</name>
    <dbReference type="NCBI Taxonomy" id="151549"/>
    <lineage>
        <taxon>Eukaryota</taxon>
        <taxon>Metazoa</taxon>
        <taxon>Ecdysozoa</taxon>
        <taxon>Arthropoda</taxon>
        <taxon>Hexapoda</taxon>
        <taxon>Insecta</taxon>
        <taxon>Pterygota</taxon>
        <taxon>Neoptera</taxon>
        <taxon>Endopterygota</taxon>
        <taxon>Lepidoptera</taxon>
        <taxon>Glossata</taxon>
        <taxon>Ditrysia</taxon>
        <taxon>Tineoidea</taxon>
        <taxon>Psychidae</taxon>
        <taxon>Oiketicinae</taxon>
        <taxon>Eumeta</taxon>
    </lineage>
</organism>
<gene>
    <name evidence="2" type="ORF">EVAR_89718_1</name>
</gene>
<name>A0A4C1Y653_EUMVA</name>
<dbReference type="Proteomes" id="UP000299102">
    <property type="component" value="Unassembled WGS sequence"/>
</dbReference>
<evidence type="ECO:0000313" key="3">
    <source>
        <dbReference type="Proteomes" id="UP000299102"/>
    </source>
</evidence>
<feature type="compositionally biased region" description="Basic and acidic residues" evidence="1">
    <location>
        <begin position="16"/>
        <end position="25"/>
    </location>
</feature>